<feature type="transmembrane region" description="Helical" evidence="8">
    <location>
        <begin position="69"/>
        <end position="90"/>
    </location>
</feature>
<sequence length="389" mass="44352">MQNITSIVEVVSEDWIDDCEDWSLLDQPWIRYPFMMMYMGVFLVCLFGNLFTILVIATHPAMRTATNYFLANLAVADLFVAVFCILQNMIHIVGFDHGNWPLGEALCYMYVFMLHFVPCLSVGILVCVSIEKYIDSIHLPLADALKRQFIISNTLYINYDVRATALCKSKVDSLVNGILLVSYKSSCCYECELEGCIYYRLRGLVTASFILWFIVPLLMLAFIYTRIGLLLWRSGSSVVINTRPSSESQSSAGNGASWQMSNGRTIVYKQDSLLQVPEDPQVKKRQRDLMESRRKMWSTSPSCNNDWSILLQPLSYICLFLSSAINPILYAFLSKRFRGAASDILYCRKGVLSRMSRSRSRNRTLVSDLPEDSRALTPGPPVIRMMRLR</sequence>
<reference evidence="12" key="1">
    <citation type="submission" date="2016-11" db="UniProtKB">
        <authorList>
            <consortium name="WormBaseParasite"/>
        </authorList>
    </citation>
    <scope>IDENTIFICATION</scope>
</reference>
<feature type="transmembrane region" description="Helical" evidence="8">
    <location>
        <begin position="35"/>
        <end position="57"/>
    </location>
</feature>
<evidence type="ECO:0000259" key="9">
    <source>
        <dbReference type="PROSITE" id="PS50172"/>
    </source>
</evidence>
<evidence type="ECO:0000256" key="5">
    <source>
        <dbReference type="ARBA" id="ARBA00023136"/>
    </source>
</evidence>
<keyword evidence="3 8" id="KW-1133">Transmembrane helix</keyword>
<dbReference type="SUPFAM" id="SSF81321">
    <property type="entry name" value="Family A G protein-coupled receptor-like"/>
    <property type="match status" value="1"/>
</dbReference>
<dbReference type="InterPro" id="IPR017452">
    <property type="entry name" value="GPCR_Rhodpsn_7TM"/>
</dbReference>
<evidence type="ECO:0000256" key="8">
    <source>
        <dbReference type="SAM" id="Phobius"/>
    </source>
</evidence>
<keyword evidence="5 8" id="KW-0472">Membrane</keyword>
<keyword evidence="6" id="KW-0675">Receptor</keyword>
<feature type="domain" description="G-protein coupled receptors family 1 profile" evidence="10">
    <location>
        <begin position="48"/>
        <end position="227"/>
    </location>
</feature>
<keyword evidence="4" id="KW-0297">G-protein coupled receptor</keyword>
<evidence type="ECO:0000256" key="3">
    <source>
        <dbReference type="ARBA" id="ARBA00022989"/>
    </source>
</evidence>
<organism evidence="11 12">
    <name type="scientific">Heterorhabditis bacteriophora</name>
    <name type="common">Entomopathogenic nematode worm</name>
    <dbReference type="NCBI Taxonomy" id="37862"/>
    <lineage>
        <taxon>Eukaryota</taxon>
        <taxon>Metazoa</taxon>
        <taxon>Ecdysozoa</taxon>
        <taxon>Nematoda</taxon>
        <taxon>Chromadorea</taxon>
        <taxon>Rhabditida</taxon>
        <taxon>Rhabditina</taxon>
        <taxon>Rhabditomorpha</taxon>
        <taxon>Strongyloidea</taxon>
        <taxon>Heterorhabditidae</taxon>
        <taxon>Heterorhabditis</taxon>
    </lineage>
</organism>
<feature type="domain" description="BRCT" evidence="9">
    <location>
        <begin position="1"/>
        <end position="19"/>
    </location>
</feature>
<dbReference type="InterPro" id="IPR001357">
    <property type="entry name" value="BRCT_dom"/>
</dbReference>
<evidence type="ECO:0000259" key="10">
    <source>
        <dbReference type="PROSITE" id="PS50262"/>
    </source>
</evidence>
<dbReference type="Proteomes" id="UP000095283">
    <property type="component" value="Unplaced"/>
</dbReference>
<dbReference type="GO" id="GO:0004930">
    <property type="term" value="F:G protein-coupled receptor activity"/>
    <property type="evidence" value="ECO:0007669"/>
    <property type="project" value="UniProtKB-KW"/>
</dbReference>
<dbReference type="AlphaFoldDB" id="A0A1I7XEN8"/>
<keyword evidence="2 8" id="KW-0812">Transmembrane</keyword>
<dbReference type="WBParaSite" id="Hba_15936">
    <property type="protein sequence ID" value="Hba_15936"/>
    <property type="gene ID" value="Hba_15936"/>
</dbReference>
<accession>A0A1I7XEN8</accession>
<comment type="subcellular location">
    <subcellularLocation>
        <location evidence="1">Membrane</location>
        <topology evidence="1">Multi-pass membrane protein</topology>
    </subcellularLocation>
</comment>
<dbReference type="PROSITE" id="PS50262">
    <property type="entry name" value="G_PROTEIN_RECEP_F1_2"/>
    <property type="match status" value="1"/>
</dbReference>
<dbReference type="InterPro" id="IPR000276">
    <property type="entry name" value="GPCR_Rhodpsn"/>
</dbReference>
<feature type="transmembrane region" description="Helical" evidence="8">
    <location>
        <begin position="314"/>
        <end position="333"/>
    </location>
</feature>
<evidence type="ECO:0000256" key="2">
    <source>
        <dbReference type="ARBA" id="ARBA00022692"/>
    </source>
</evidence>
<dbReference type="PANTHER" id="PTHR24243">
    <property type="entry name" value="G-PROTEIN COUPLED RECEPTOR"/>
    <property type="match status" value="1"/>
</dbReference>
<dbReference type="PANTHER" id="PTHR24243:SF224">
    <property type="entry name" value="G-PROTEIN COUPLED RECEPTOR 19-RELATED"/>
    <property type="match status" value="1"/>
</dbReference>
<dbReference type="GO" id="GO:0005886">
    <property type="term" value="C:plasma membrane"/>
    <property type="evidence" value="ECO:0007669"/>
    <property type="project" value="TreeGrafter"/>
</dbReference>
<dbReference type="Gene3D" id="1.20.1070.10">
    <property type="entry name" value="Rhodopsin 7-helix transmembrane proteins"/>
    <property type="match status" value="1"/>
</dbReference>
<dbReference type="PRINTS" id="PR00237">
    <property type="entry name" value="GPCRRHODOPSN"/>
</dbReference>
<dbReference type="PROSITE" id="PS50172">
    <property type="entry name" value="BRCT"/>
    <property type="match status" value="1"/>
</dbReference>
<evidence type="ECO:0000256" key="6">
    <source>
        <dbReference type="ARBA" id="ARBA00023170"/>
    </source>
</evidence>
<proteinExistence type="predicted"/>
<keyword evidence="7" id="KW-0807">Transducer</keyword>
<evidence type="ECO:0000256" key="1">
    <source>
        <dbReference type="ARBA" id="ARBA00004141"/>
    </source>
</evidence>
<protein>
    <submittedName>
        <fullName evidence="12">G_PROTEIN_RECEP_F1_2 domain-containing protein</fullName>
    </submittedName>
</protein>
<keyword evidence="11" id="KW-1185">Reference proteome</keyword>
<feature type="transmembrane region" description="Helical" evidence="8">
    <location>
        <begin position="209"/>
        <end position="232"/>
    </location>
</feature>
<evidence type="ECO:0000313" key="11">
    <source>
        <dbReference type="Proteomes" id="UP000095283"/>
    </source>
</evidence>
<dbReference type="Pfam" id="PF00001">
    <property type="entry name" value="7tm_1"/>
    <property type="match status" value="1"/>
</dbReference>
<feature type="transmembrane region" description="Helical" evidence="8">
    <location>
        <begin position="110"/>
        <end position="130"/>
    </location>
</feature>
<name>A0A1I7XEN8_HETBA</name>
<evidence type="ECO:0000256" key="7">
    <source>
        <dbReference type="ARBA" id="ARBA00023224"/>
    </source>
</evidence>
<evidence type="ECO:0000256" key="4">
    <source>
        <dbReference type="ARBA" id="ARBA00023040"/>
    </source>
</evidence>
<evidence type="ECO:0000313" key="12">
    <source>
        <dbReference type="WBParaSite" id="Hba_15936"/>
    </source>
</evidence>